<evidence type="ECO:0000256" key="1">
    <source>
        <dbReference type="ARBA" id="ARBA00022898"/>
    </source>
</evidence>
<dbReference type="PANTHER" id="PTHR30244:SF36">
    <property type="entry name" value="3-OXO-GLUCOSE-6-PHOSPHATE:GLUTAMATE AMINOTRANSFERASE"/>
    <property type="match status" value="1"/>
</dbReference>
<evidence type="ECO:0000313" key="6">
    <source>
        <dbReference type="EMBL" id="HHS01678.1"/>
    </source>
</evidence>
<dbReference type="PIRSF" id="PIRSF000390">
    <property type="entry name" value="PLP_StrS"/>
    <property type="match status" value="1"/>
</dbReference>
<gene>
    <name evidence="6" type="ORF">ENL71_03995</name>
</gene>
<dbReference type="CDD" id="cd00616">
    <property type="entry name" value="AHBA_syn"/>
    <property type="match status" value="1"/>
</dbReference>
<keyword evidence="1 4" id="KW-0663">Pyridoxal phosphate</keyword>
<feature type="modified residue" description="N6-(pyridoxal phosphate)lysine" evidence="4">
    <location>
        <position position="185"/>
    </location>
</feature>
<name>A0A7C5Z822_9FIRM</name>
<dbReference type="Pfam" id="PF01041">
    <property type="entry name" value="DegT_DnrJ_EryC1"/>
    <property type="match status" value="1"/>
</dbReference>
<keyword evidence="6" id="KW-0808">Transferase</keyword>
<dbReference type="InterPro" id="IPR015424">
    <property type="entry name" value="PyrdxlP-dep_Trfase"/>
</dbReference>
<dbReference type="SUPFAM" id="SSF53383">
    <property type="entry name" value="PLP-dependent transferases"/>
    <property type="match status" value="1"/>
</dbReference>
<organism evidence="6">
    <name type="scientific">Caldicellulosiruptor owensensis</name>
    <dbReference type="NCBI Taxonomy" id="55205"/>
    <lineage>
        <taxon>Bacteria</taxon>
        <taxon>Bacillati</taxon>
        <taxon>Bacillota</taxon>
        <taxon>Bacillota incertae sedis</taxon>
        <taxon>Caldicellulosiruptorales</taxon>
        <taxon>Caldicellulosiruptoraceae</taxon>
        <taxon>Caldicellulosiruptor</taxon>
    </lineage>
</organism>
<evidence type="ECO:0000256" key="4">
    <source>
        <dbReference type="PIRSR" id="PIRSR000390-2"/>
    </source>
</evidence>
<feature type="active site" description="Proton acceptor" evidence="3">
    <location>
        <position position="185"/>
    </location>
</feature>
<dbReference type="EMBL" id="DRUZ01000052">
    <property type="protein sequence ID" value="HHS01678.1"/>
    <property type="molecule type" value="Genomic_DNA"/>
</dbReference>
<dbReference type="Gene3D" id="3.40.640.10">
    <property type="entry name" value="Type I PLP-dependent aspartate aminotransferase-like (Major domain)"/>
    <property type="match status" value="1"/>
</dbReference>
<dbReference type="FunFam" id="3.40.640.10:FF:000089">
    <property type="entry name" value="Aminotransferase, DegT/DnrJ/EryC1/StrS family"/>
    <property type="match status" value="1"/>
</dbReference>
<dbReference type="Gene3D" id="3.90.1150.10">
    <property type="entry name" value="Aspartate Aminotransferase, domain 1"/>
    <property type="match status" value="1"/>
</dbReference>
<comment type="caution">
    <text evidence="6">The sequence shown here is derived from an EMBL/GenBank/DDBJ whole genome shotgun (WGS) entry which is preliminary data.</text>
</comment>
<dbReference type="InterPro" id="IPR015421">
    <property type="entry name" value="PyrdxlP-dep_Trfase_major"/>
</dbReference>
<proteinExistence type="inferred from homology"/>
<evidence type="ECO:0000256" key="5">
    <source>
        <dbReference type="RuleBase" id="RU004508"/>
    </source>
</evidence>
<dbReference type="GO" id="GO:0008483">
    <property type="term" value="F:transaminase activity"/>
    <property type="evidence" value="ECO:0007669"/>
    <property type="project" value="UniProtKB-KW"/>
</dbReference>
<dbReference type="GO" id="GO:0000271">
    <property type="term" value="P:polysaccharide biosynthetic process"/>
    <property type="evidence" value="ECO:0007669"/>
    <property type="project" value="TreeGrafter"/>
</dbReference>
<accession>A0A7C5Z822</accession>
<dbReference type="InterPro" id="IPR000653">
    <property type="entry name" value="DegT/StrS_aminotransferase"/>
</dbReference>
<sequence length="370" mass="41598">MISLIDLKRQYKSVSQEIIESVKEVFESGQYILGPKVTEFEKKCAEYLNVKHAIGVGNGTDALVIALESLGIGKGNEVITTPFTFFATAEAIVRVGAKPVFVDIDPLSYNIDSEKIEEKISERTKAIIPVHIFGQVCDMKKIVQIAKKYNLYIIEDACQAFGAEFEGKKAGTIGDVGCFSFFPTKNLGGFGDGGLIVTDSDEIAERARMLRQHGSKKKYFNEMIGFNSRLDEVQAAILLVKLKYIDSWNRRRIEIAQKFSTELKLDGLVTPKKCNSFEFGHIYHLYVLQHEKRELIMEYLAQKGIATGIYYPVPLHLTKALSFLGYKEGDFEVAEMLCKRSFAIPMFPELTDEEIEYITTSINQFGGSLQ</sequence>
<comment type="similarity">
    <text evidence="2 5">Belongs to the DegT/DnrJ/EryC1 family.</text>
</comment>
<dbReference type="InterPro" id="IPR015422">
    <property type="entry name" value="PyrdxlP-dep_Trfase_small"/>
</dbReference>
<keyword evidence="6" id="KW-0032">Aminotransferase</keyword>
<evidence type="ECO:0000256" key="2">
    <source>
        <dbReference type="ARBA" id="ARBA00037999"/>
    </source>
</evidence>
<dbReference type="GO" id="GO:0030170">
    <property type="term" value="F:pyridoxal phosphate binding"/>
    <property type="evidence" value="ECO:0007669"/>
    <property type="project" value="UniProtKB-ARBA"/>
</dbReference>
<dbReference type="PANTHER" id="PTHR30244">
    <property type="entry name" value="TRANSAMINASE"/>
    <property type="match status" value="1"/>
</dbReference>
<reference evidence="6" key="1">
    <citation type="journal article" date="2020" name="mSystems">
        <title>Genome- and Community-Level Interaction Insights into Carbon Utilization and Element Cycling Functions of Hydrothermarchaeota in Hydrothermal Sediment.</title>
        <authorList>
            <person name="Zhou Z."/>
            <person name="Liu Y."/>
            <person name="Xu W."/>
            <person name="Pan J."/>
            <person name="Luo Z.H."/>
            <person name="Li M."/>
        </authorList>
    </citation>
    <scope>NUCLEOTIDE SEQUENCE [LARGE SCALE GENOMIC DNA]</scope>
    <source>
        <strain evidence="6">SpSt-102</strain>
    </source>
</reference>
<dbReference type="AlphaFoldDB" id="A0A7C5Z822"/>
<protein>
    <submittedName>
        <fullName evidence="6">DegT/DnrJ/EryC1/StrS family aminotransferase</fullName>
    </submittedName>
</protein>
<evidence type="ECO:0000256" key="3">
    <source>
        <dbReference type="PIRSR" id="PIRSR000390-1"/>
    </source>
</evidence>